<organism evidence="2 3">
    <name type="scientific">Nyssa sinensis</name>
    <dbReference type="NCBI Taxonomy" id="561372"/>
    <lineage>
        <taxon>Eukaryota</taxon>
        <taxon>Viridiplantae</taxon>
        <taxon>Streptophyta</taxon>
        <taxon>Embryophyta</taxon>
        <taxon>Tracheophyta</taxon>
        <taxon>Spermatophyta</taxon>
        <taxon>Magnoliopsida</taxon>
        <taxon>eudicotyledons</taxon>
        <taxon>Gunneridae</taxon>
        <taxon>Pentapetalae</taxon>
        <taxon>asterids</taxon>
        <taxon>Cornales</taxon>
        <taxon>Nyssaceae</taxon>
        <taxon>Nyssa</taxon>
    </lineage>
</organism>
<dbReference type="GO" id="GO:0051607">
    <property type="term" value="P:defense response to virus"/>
    <property type="evidence" value="ECO:0007669"/>
    <property type="project" value="InterPro"/>
</dbReference>
<dbReference type="PANTHER" id="PTHR46602:SF1">
    <property type="entry name" value="PROTEIN SUPPRESSOR OF GENE SILENCING 3"/>
    <property type="match status" value="1"/>
</dbReference>
<reference evidence="2 3" key="1">
    <citation type="submission" date="2019-09" db="EMBL/GenBank/DDBJ databases">
        <title>A chromosome-level genome assembly of the Chinese tupelo Nyssa sinensis.</title>
        <authorList>
            <person name="Yang X."/>
            <person name="Kang M."/>
            <person name="Yang Y."/>
            <person name="Xiong H."/>
            <person name="Wang M."/>
            <person name="Zhang Z."/>
            <person name="Wang Z."/>
            <person name="Wu H."/>
            <person name="Ma T."/>
            <person name="Liu J."/>
            <person name="Xi Z."/>
        </authorList>
    </citation>
    <scope>NUCLEOTIDE SEQUENCE [LARGE SCALE GENOMIC DNA]</scope>
    <source>
        <strain evidence="2">J267</strain>
        <tissue evidence="2">Leaf</tissue>
    </source>
</reference>
<dbReference type="Proteomes" id="UP000325577">
    <property type="component" value="Linkage Group LG5"/>
</dbReference>
<feature type="region of interest" description="Disordered" evidence="1">
    <location>
        <begin position="47"/>
        <end position="76"/>
    </location>
</feature>
<dbReference type="AlphaFoldDB" id="A0A5J4ZW74"/>
<keyword evidence="3" id="KW-1185">Reference proteome</keyword>
<gene>
    <name evidence="2" type="ORF">F0562_012999</name>
</gene>
<name>A0A5J4ZW74_9ASTE</name>
<dbReference type="OrthoDB" id="1744127at2759"/>
<dbReference type="InterPro" id="IPR044287">
    <property type="entry name" value="SGS3"/>
</dbReference>
<evidence type="ECO:0000313" key="3">
    <source>
        <dbReference type="Proteomes" id="UP000325577"/>
    </source>
</evidence>
<proteinExistence type="predicted"/>
<dbReference type="EMBL" id="CM018048">
    <property type="protein sequence ID" value="KAA8522640.1"/>
    <property type="molecule type" value="Genomic_DNA"/>
</dbReference>
<dbReference type="GO" id="GO:0031047">
    <property type="term" value="P:regulatory ncRNA-mediated gene silencing"/>
    <property type="evidence" value="ECO:0007669"/>
    <property type="project" value="InterPro"/>
</dbReference>
<protein>
    <submittedName>
        <fullName evidence="2">Uncharacterized protein</fullName>
    </submittedName>
</protein>
<evidence type="ECO:0000313" key="2">
    <source>
        <dbReference type="EMBL" id="KAA8522640.1"/>
    </source>
</evidence>
<feature type="compositionally biased region" description="Basic and acidic residues" evidence="1">
    <location>
        <begin position="47"/>
        <end position="62"/>
    </location>
</feature>
<evidence type="ECO:0000256" key="1">
    <source>
        <dbReference type="SAM" id="MobiDB-lite"/>
    </source>
</evidence>
<dbReference type="PANTHER" id="PTHR46602">
    <property type="entry name" value="PROTEIN SUPPRESSOR OF GENE SILENCING 3"/>
    <property type="match status" value="1"/>
</dbReference>
<sequence length="142" mass="17436">MWGREVFVKRKEASEGEFSVQSYYKMFREQFFKDQLKIIHEARNAKEDDFEKVQPEEREKVKLSNANPSTKEDHRRKAEEIAKFIQCQDKEMEKFVAEREEQIKNHENRKIAMKRRHWEEEVELEESDAELNRLMEKYTPHR</sequence>
<accession>A0A5J4ZW74</accession>